<keyword evidence="3" id="KW-0808">Transferase</keyword>
<dbReference type="PANTHER" id="PTHR45947">
    <property type="entry name" value="SULFOQUINOVOSYL TRANSFERASE SQD2"/>
    <property type="match status" value="1"/>
</dbReference>
<dbReference type="AlphaFoldDB" id="A0A0P0LXR5"/>
<dbReference type="CDD" id="cd03801">
    <property type="entry name" value="GT4_PimA-like"/>
    <property type="match status" value="1"/>
</dbReference>
<evidence type="ECO:0000259" key="1">
    <source>
        <dbReference type="Pfam" id="PF00534"/>
    </source>
</evidence>
<dbReference type="SUPFAM" id="SSF53756">
    <property type="entry name" value="UDP-Glycosyltransferase/glycogen phosphorylase"/>
    <property type="match status" value="1"/>
</dbReference>
<name>A0A0P0LXR5_9GAMM</name>
<sequence length="351" mass="38853">MKILHCVSSLQVGGAEKLVKNLSLAQQESGKEVSVLSFGHTTDEFQQVLSQSKVKVHNIAGNLLKRQVQIIKLINSFDVIHIHSPAVIRAFLLIFPVLLPKTVIYTIHGEVSPSLKGIKTSHRVARYYVNYTFAVSDKTRLKAGELFSWPKDKIKVIKNGVSVSPLSLNKTNKSKVILGTVSRLIPLKKIEDLITCIGTYNFNDQIEVKIFGDGPERKALEALVDDLSLNDRIKFMSNVIDEAKIYPLIDCLIICSETEGLPMVLLEGMAYGVPCISTRVGAIPDIIEVSNSGFLFDTSNLLQLSEHIKLICNNKSLLAEKGLNGKDYVAKHFAIENIANAYQQYYGTPNA</sequence>
<evidence type="ECO:0000313" key="3">
    <source>
        <dbReference type="EMBL" id="ALK44306.1"/>
    </source>
</evidence>
<organism evidence="3">
    <name type="scientific">Colwellia sp. C1</name>
    <dbReference type="NCBI Taxonomy" id="1737566"/>
    <lineage>
        <taxon>Bacteria</taxon>
        <taxon>Pseudomonadati</taxon>
        <taxon>Pseudomonadota</taxon>
        <taxon>Gammaproteobacteria</taxon>
        <taxon>Alteromonadales</taxon>
        <taxon>Colwelliaceae</taxon>
        <taxon>Colwellia</taxon>
    </lineage>
</organism>
<dbReference type="InterPro" id="IPR050194">
    <property type="entry name" value="Glycosyltransferase_grp1"/>
</dbReference>
<protein>
    <submittedName>
        <fullName evidence="3">Glycosyl transferase, group 1</fullName>
    </submittedName>
</protein>
<dbReference type="Gene3D" id="3.40.50.2000">
    <property type="entry name" value="Glycogen Phosphorylase B"/>
    <property type="match status" value="2"/>
</dbReference>
<proteinExistence type="predicted"/>
<reference evidence="3" key="1">
    <citation type="submission" date="2015-08" db="EMBL/GenBank/DDBJ databases">
        <title>Partial sequence of psychrophilic Colwellia sp.</title>
        <authorList>
            <person name="Pankowski J.A."/>
            <person name="Leong J.S."/>
            <person name="Nano F.E."/>
        </authorList>
    </citation>
    <scope>NUCLEOTIDE SEQUENCE</scope>
    <source>
        <strain evidence="3">C1</strain>
    </source>
</reference>
<dbReference type="InterPro" id="IPR028098">
    <property type="entry name" value="Glyco_trans_4-like_N"/>
</dbReference>
<dbReference type="Pfam" id="PF00534">
    <property type="entry name" value="Glycos_transf_1"/>
    <property type="match status" value="1"/>
</dbReference>
<dbReference type="EMBL" id="KT428295">
    <property type="protein sequence ID" value="ALK44306.1"/>
    <property type="molecule type" value="Genomic_DNA"/>
</dbReference>
<feature type="domain" description="Glycosyl transferase family 1" evidence="1">
    <location>
        <begin position="171"/>
        <end position="320"/>
    </location>
</feature>
<dbReference type="PANTHER" id="PTHR45947:SF14">
    <property type="entry name" value="SLL1723 PROTEIN"/>
    <property type="match status" value="1"/>
</dbReference>
<dbReference type="GO" id="GO:0016757">
    <property type="term" value="F:glycosyltransferase activity"/>
    <property type="evidence" value="ECO:0007669"/>
    <property type="project" value="InterPro"/>
</dbReference>
<feature type="domain" description="Glycosyltransferase subfamily 4-like N-terminal" evidence="2">
    <location>
        <begin position="12"/>
        <end position="163"/>
    </location>
</feature>
<evidence type="ECO:0000259" key="2">
    <source>
        <dbReference type="Pfam" id="PF13439"/>
    </source>
</evidence>
<dbReference type="Pfam" id="PF13439">
    <property type="entry name" value="Glyco_transf_4"/>
    <property type="match status" value="1"/>
</dbReference>
<dbReference type="InterPro" id="IPR001296">
    <property type="entry name" value="Glyco_trans_1"/>
</dbReference>
<accession>A0A0P0LXR5</accession>